<evidence type="ECO:0000256" key="1">
    <source>
        <dbReference type="SAM" id="Phobius"/>
    </source>
</evidence>
<protein>
    <submittedName>
        <fullName evidence="2">Uncharacterized protein</fullName>
    </submittedName>
</protein>
<feature type="transmembrane region" description="Helical" evidence="1">
    <location>
        <begin position="26"/>
        <end position="49"/>
    </location>
</feature>
<sequence length="153" mass="16439">MTNPYATPRSTGIPTSQATIASVIRMWMALVGSLVATVPVGLVINLILFDIESIRLNDETAYFWFASSVIASLVCSSATARLTTLRLTSLHFWIVYQLGWLAYLLSGGIGESYNQITSVLYLWTPFIVPAIVAVVAPFFNASPSHAAAPQAGG</sequence>
<keyword evidence="1" id="KW-0472">Membrane</keyword>
<dbReference type="Proteomes" id="UP000315010">
    <property type="component" value="Unassembled WGS sequence"/>
</dbReference>
<comment type="caution">
    <text evidence="2">The sequence shown here is derived from an EMBL/GenBank/DDBJ whole genome shotgun (WGS) entry which is preliminary data.</text>
</comment>
<evidence type="ECO:0000313" key="2">
    <source>
        <dbReference type="EMBL" id="TWT78668.1"/>
    </source>
</evidence>
<dbReference type="AlphaFoldDB" id="A0A5C5YUJ9"/>
<keyword evidence="1" id="KW-0812">Transmembrane</keyword>
<gene>
    <name evidence="2" type="ORF">CA13_00640</name>
</gene>
<feature type="transmembrane region" description="Helical" evidence="1">
    <location>
        <begin position="61"/>
        <end position="84"/>
    </location>
</feature>
<organism evidence="2 3">
    <name type="scientific">Novipirellula herctigrandis</name>
    <dbReference type="NCBI Taxonomy" id="2527986"/>
    <lineage>
        <taxon>Bacteria</taxon>
        <taxon>Pseudomonadati</taxon>
        <taxon>Planctomycetota</taxon>
        <taxon>Planctomycetia</taxon>
        <taxon>Pirellulales</taxon>
        <taxon>Pirellulaceae</taxon>
        <taxon>Novipirellula</taxon>
    </lineage>
</organism>
<evidence type="ECO:0000313" key="3">
    <source>
        <dbReference type="Proteomes" id="UP000315010"/>
    </source>
</evidence>
<feature type="transmembrane region" description="Helical" evidence="1">
    <location>
        <begin position="119"/>
        <end position="139"/>
    </location>
</feature>
<name>A0A5C5YUJ9_9BACT</name>
<keyword evidence="1" id="KW-1133">Transmembrane helix</keyword>
<accession>A0A5C5YUJ9</accession>
<feature type="transmembrane region" description="Helical" evidence="1">
    <location>
        <begin position="90"/>
        <end position="107"/>
    </location>
</feature>
<proteinExistence type="predicted"/>
<dbReference type="EMBL" id="SJPJ01000001">
    <property type="protein sequence ID" value="TWT78668.1"/>
    <property type="molecule type" value="Genomic_DNA"/>
</dbReference>
<dbReference type="RefSeq" id="WP_146393707.1">
    <property type="nucleotide sequence ID" value="NZ_SJPJ01000001.1"/>
</dbReference>
<keyword evidence="3" id="KW-1185">Reference proteome</keyword>
<reference evidence="2 3" key="1">
    <citation type="submission" date="2019-02" db="EMBL/GenBank/DDBJ databases">
        <title>Deep-cultivation of Planctomycetes and their phenomic and genomic characterization uncovers novel biology.</title>
        <authorList>
            <person name="Wiegand S."/>
            <person name="Jogler M."/>
            <person name="Boedeker C."/>
            <person name="Pinto D."/>
            <person name="Vollmers J."/>
            <person name="Rivas-Marin E."/>
            <person name="Kohn T."/>
            <person name="Peeters S.H."/>
            <person name="Heuer A."/>
            <person name="Rast P."/>
            <person name="Oberbeckmann S."/>
            <person name="Bunk B."/>
            <person name="Jeske O."/>
            <person name="Meyerdierks A."/>
            <person name="Storesund J.E."/>
            <person name="Kallscheuer N."/>
            <person name="Luecker S."/>
            <person name="Lage O.M."/>
            <person name="Pohl T."/>
            <person name="Merkel B.J."/>
            <person name="Hornburger P."/>
            <person name="Mueller R.-W."/>
            <person name="Bruemmer F."/>
            <person name="Labrenz M."/>
            <person name="Spormann A.M."/>
            <person name="Op Den Camp H."/>
            <person name="Overmann J."/>
            <person name="Amann R."/>
            <person name="Jetten M.S.M."/>
            <person name="Mascher T."/>
            <person name="Medema M.H."/>
            <person name="Devos D.P."/>
            <person name="Kaster A.-K."/>
            <person name="Ovreas L."/>
            <person name="Rohde M."/>
            <person name="Galperin M.Y."/>
            <person name="Jogler C."/>
        </authorList>
    </citation>
    <scope>NUCLEOTIDE SEQUENCE [LARGE SCALE GENOMIC DNA]</scope>
    <source>
        <strain evidence="2 3">CA13</strain>
    </source>
</reference>